<reference evidence="1" key="2">
    <citation type="journal article" date="2019" name="Genome Biol. Evol.">
        <title>Day and night: Metabolic profiles and evolutionary relationships of six axenic non-marine cyanobacteria.</title>
        <authorList>
            <person name="Will S.E."/>
            <person name="Henke P."/>
            <person name="Boedeker C."/>
            <person name="Huang S."/>
            <person name="Brinkmann H."/>
            <person name="Rohde M."/>
            <person name="Jarek M."/>
            <person name="Friedl T."/>
            <person name="Seufert S."/>
            <person name="Schumacher M."/>
            <person name="Overmann J."/>
            <person name="Neumann-Schaal M."/>
            <person name="Petersen J."/>
        </authorList>
    </citation>
    <scope>NUCLEOTIDE SEQUENCE [LARGE SCALE GENOMIC DNA]</scope>
    <source>
        <strain evidence="1">PCC 7102</strain>
    </source>
</reference>
<evidence type="ECO:0000313" key="2">
    <source>
        <dbReference type="Proteomes" id="UP000271624"/>
    </source>
</evidence>
<accession>A0A433VQZ8</accession>
<proteinExistence type="predicted"/>
<dbReference type="SUPFAM" id="SSF141571">
    <property type="entry name" value="Pentapeptide repeat-like"/>
    <property type="match status" value="1"/>
</dbReference>
<evidence type="ECO:0000313" key="1">
    <source>
        <dbReference type="EMBL" id="RUT08538.1"/>
    </source>
</evidence>
<organism evidence="1 2">
    <name type="scientific">Dulcicalothrix desertica PCC 7102</name>
    <dbReference type="NCBI Taxonomy" id="232991"/>
    <lineage>
        <taxon>Bacteria</taxon>
        <taxon>Bacillati</taxon>
        <taxon>Cyanobacteriota</taxon>
        <taxon>Cyanophyceae</taxon>
        <taxon>Nostocales</taxon>
        <taxon>Calotrichaceae</taxon>
        <taxon>Dulcicalothrix</taxon>
    </lineage>
</organism>
<dbReference type="AlphaFoldDB" id="A0A433VQZ8"/>
<reference evidence="1" key="1">
    <citation type="submission" date="2018-12" db="EMBL/GenBank/DDBJ databases">
        <authorList>
            <person name="Will S."/>
            <person name="Neumann-Schaal M."/>
            <person name="Henke P."/>
        </authorList>
    </citation>
    <scope>NUCLEOTIDE SEQUENCE</scope>
    <source>
        <strain evidence="1">PCC 7102</strain>
    </source>
</reference>
<sequence>MEDIFDEANLEGANLKQLYSVYGSSWYDANLKGACIKEADWSMCCWNNTILPNGRIVTDEEYKKKP</sequence>
<comment type="caution">
    <text evidence="1">The sequence shown here is derived from an EMBL/GenBank/DDBJ whole genome shotgun (WGS) entry which is preliminary data.</text>
</comment>
<dbReference type="Proteomes" id="UP000271624">
    <property type="component" value="Unassembled WGS sequence"/>
</dbReference>
<dbReference type="EMBL" id="RSCL01000003">
    <property type="protein sequence ID" value="RUT08538.1"/>
    <property type="molecule type" value="Genomic_DNA"/>
</dbReference>
<protein>
    <submittedName>
        <fullName evidence="1">Uncharacterized protein</fullName>
    </submittedName>
</protein>
<gene>
    <name evidence="1" type="ORF">DSM106972_017060</name>
</gene>
<name>A0A433VQZ8_9CYAN</name>
<keyword evidence="2" id="KW-1185">Reference proteome</keyword>